<evidence type="ECO:0000313" key="6">
    <source>
        <dbReference type="Proteomes" id="UP000663852"/>
    </source>
</evidence>
<dbReference type="GO" id="GO:0005739">
    <property type="term" value="C:mitochondrion"/>
    <property type="evidence" value="ECO:0007669"/>
    <property type="project" value="TreeGrafter"/>
</dbReference>
<dbReference type="AlphaFoldDB" id="A0A814GQ35"/>
<organism evidence="5 6">
    <name type="scientific">Adineta ricciae</name>
    <name type="common">Rotifer</name>
    <dbReference type="NCBI Taxonomy" id="249248"/>
    <lineage>
        <taxon>Eukaryota</taxon>
        <taxon>Metazoa</taxon>
        <taxon>Spiralia</taxon>
        <taxon>Gnathifera</taxon>
        <taxon>Rotifera</taxon>
        <taxon>Eurotatoria</taxon>
        <taxon>Bdelloidea</taxon>
        <taxon>Adinetida</taxon>
        <taxon>Adinetidae</taxon>
        <taxon>Adineta</taxon>
    </lineage>
</organism>
<dbReference type="GO" id="GO:0005524">
    <property type="term" value="F:ATP binding"/>
    <property type="evidence" value="ECO:0007669"/>
    <property type="project" value="UniProtKB-KW"/>
</dbReference>
<dbReference type="OrthoDB" id="425602at2759"/>
<accession>A0A814GQ35</accession>
<dbReference type="GO" id="GO:0004798">
    <property type="term" value="F:dTMP kinase activity"/>
    <property type="evidence" value="ECO:0007669"/>
    <property type="project" value="TreeGrafter"/>
</dbReference>
<dbReference type="EMBL" id="CAJNOJ010000061">
    <property type="protein sequence ID" value="CAF0999714.1"/>
    <property type="molecule type" value="Genomic_DNA"/>
</dbReference>
<dbReference type="Gene3D" id="3.40.50.300">
    <property type="entry name" value="P-loop containing nucleotide triphosphate hydrolases"/>
    <property type="match status" value="1"/>
</dbReference>
<sequence>METIQALRDHVQLSNKFEKLTEFLRILDTAETHLKDVLSRDKITKANCVDIEGIDGVGKTTLANALAGSNLISGSILSVSAELKLFRPYFDEQNESTKRHFFHLWDIEVSSKLNKASDETIIILDRYWPTTAAYSLANRSANLTSNEEISWPQYLVQPSHIFYLHLNEEERCRRIDQRQTKTPVNDEERRIASDLQFRSRLDQIYRSIPGIYPIDSNQSIDKIVGIVIERIRNDKTVKSIYVAVYLRIESLACMKRFLKTRQQDAEETEEIDYLNDIHGSD</sequence>
<dbReference type="SUPFAM" id="SSF52540">
    <property type="entry name" value="P-loop containing nucleoside triphosphate hydrolases"/>
    <property type="match status" value="1"/>
</dbReference>
<dbReference type="GO" id="GO:0004550">
    <property type="term" value="F:nucleoside diphosphate kinase activity"/>
    <property type="evidence" value="ECO:0007669"/>
    <property type="project" value="TreeGrafter"/>
</dbReference>
<dbReference type="InterPro" id="IPR039430">
    <property type="entry name" value="Thymidylate_kin-like_dom"/>
</dbReference>
<reference evidence="5" key="1">
    <citation type="submission" date="2021-02" db="EMBL/GenBank/DDBJ databases">
        <authorList>
            <person name="Nowell W R."/>
        </authorList>
    </citation>
    <scope>NUCLEOTIDE SEQUENCE</scope>
</reference>
<keyword evidence="3" id="KW-0067">ATP-binding</keyword>
<evidence type="ECO:0000256" key="1">
    <source>
        <dbReference type="ARBA" id="ARBA00009776"/>
    </source>
</evidence>
<evidence type="ECO:0000259" key="4">
    <source>
        <dbReference type="Pfam" id="PF02223"/>
    </source>
</evidence>
<keyword evidence="2" id="KW-0547">Nucleotide-binding</keyword>
<dbReference type="InterPro" id="IPR027417">
    <property type="entry name" value="P-loop_NTPase"/>
</dbReference>
<gene>
    <name evidence="5" type="ORF">EDS130_LOCUS14821</name>
</gene>
<comment type="caution">
    <text evidence="5">The sequence shown here is derived from an EMBL/GenBank/DDBJ whole genome shotgun (WGS) entry which is preliminary data.</text>
</comment>
<dbReference type="GO" id="GO:0006235">
    <property type="term" value="P:dTTP biosynthetic process"/>
    <property type="evidence" value="ECO:0007669"/>
    <property type="project" value="TreeGrafter"/>
</dbReference>
<protein>
    <recommendedName>
        <fullName evidence="4">Thymidylate kinase-like domain-containing protein</fullName>
    </recommendedName>
</protein>
<dbReference type="PANTHER" id="PTHR10344">
    <property type="entry name" value="THYMIDYLATE KINASE"/>
    <property type="match status" value="1"/>
</dbReference>
<proteinExistence type="inferred from homology"/>
<dbReference type="Proteomes" id="UP000663852">
    <property type="component" value="Unassembled WGS sequence"/>
</dbReference>
<evidence type="ECO:0000256" key="3">
    <source>
        <dbReference type="ARBA" id="ARBA00022840"/>
    </source>
</evidence>
<evidence type="ECO:0000313" key="5">
    <source>
        <dbReference type="EMBL" id="CAF0999714.1"/>
    </source>
</evidence>
<comment type="similarity">
    <text evidence="1">Belongs to the thymidylate kinase family.</text>
</comment>
<dbReference type="PANTHER" id="PTHR10344:SF4">
    <property type="entry name" value="UMP-CMP KINASE 2, MITOCHONDRIAL"/>
    <property type="match status" value="1"/>
</dbReference>
<evidence type="ECO:0000256" key="2">
    <source>
        <dbReference type="ARBA" id="ARBA00022741"/>
    </source>
</evidence>
<dbReference type="GO" id="GO:0006233">
    <property type="term" value="P:dTDP biosynthetic process"/>
    <property type="evidence" value="ECO:0007669"/>
    <property type="project" value="TreeGrafter"/>
</dbReference>
<dbReference type="Pfam" id="PF02223">
    <property type="entry name" value="Thymidylate_kin"/>
    <property type="match status" value="1"/>
</dbReference>
<feature type="domain" description="Thymidylate kinase-like" evidence="4">
    <location>
        <begin position="51"/>
        <end position="223"/>
    </location>
</feature>
<dbReference type="GO" id="GO:0006227">
    <property type="term" value="P:dUDP biosynthetic process"/>
    <property type="evidence" value="ECO:0007669"/>
    <property type="project" value="TreeGrafter"/>
</dbReference>
<name>A0A814GQ35_ADIRI</name>